<keyword evidence="3" id="KW-1185">Reference proteome</keyword>
<dbReference type="InterPro" id="IPR032710">
    <property type="entry name" value="NTF2-like_dom_sf"/>
</dbReference>
<organism evidence="2 3">
    <name type="scientific">Oceanicoccus sagamiensis</name>
    <dbReference type="NCBI Taxonomy" id="716816"/>
    <lineage>
        <taxon>Bacteria</taxon>
        <taxon>Pseudomonadati</taxon>
        <taxon>Pseudomonadota</taxon>
        <taxon>Gammaproteobacteria</taxon>
        <taxon>Cellvibrionales</taxon>
        <taxon>Spongiibacteraceae</taxon>
        <taxon>Oceanicoccus</taxon>
    </lineage>
</organism>
<name>A0A1X9NHJ3_9GAMM</name>
<reference evidence="2 3" key="1">
    <citation type="submission" date="2016-11" db="EMBL/GenBank/DDBJ databases">
        <title>Trade-off between light-utilization and light-protection in marine flavobacteria.</title>
        <authorList>
            <person name="Kumagai Y."/>
        </authorList>
    </citation>
    <scope>NUCLEOTIDE SEQUENCE [LARGE SCALE GENOMIC DNA]</scope>
    <source>
        <strain evidence="2 3">NBRC 107125</strain>
    </source>
</reference>
<dbReference type="EMBL" id="CP019343">
    <property type="protein sequence ID" value="ARN75872.1"/>
    <property type="molecule type" value="Genomic_DNA"/>
</dbReference>
<dbReference type="Gene3D" id="3.10.450.50">
    <property type="match status" value="1"/>
</dbReference>
<dbReference type="Pfam" id="PF13577">
    <property type="entry name" value="SnoaL_4"/>
    <property type="match status" value="1"/>
</dbReference>
<sequence>MSSTTDLQLQSELIANYNAYAEGLDSKNWALVRSCFCDEVYIDYGDISAPTGAPEIPRKGDDWLVILQTAINGFNCTKHAITNHRVKVDGDSVSCSAYLTADHIVLKDPSFPVIGPDDIATVVGEYTNHYRQVDGQWKICKSQLDVHWSSGNIALFPEAAERAIAMMNA</sequence>
<gene>
    <name evidence="2" type="ORF">BST96_18240</name>
</gene>
<feature type="domain" description="SnoaL-like" evidence="1">
    <location>
        <begin position="12"/>
        <end position="141"/>
    </location>
</feature>
<dbReference type="OrthoDB" id="4571298at2"/>
<accession>A0A1X9NHJ3</accession>
<dbReference type="KEGG" id="osg:BST96_18240"/>
<dbReference type="AlphaFoldDB" id="A0A1X9NHJ3"/>
<evidence type="ECO:0000259" key="1">
    <source>
        <dbReference type="Pfam" id="PF13577"/>
    </source>
</evidence>
<evidence type="ECO:0000313" key="2">
    <source>
        <dbReference type="EMBL" id="ARN75872.1"/>
    </source>
</evidence>
<dbReference type="SUPFAM" id="SSF54427">
    <property type="entry name" value="NTF2-like"/>
    <property type="match status" value="1"/>
</dbReference>
<protein>
    <recommendedName>
        <fullName evidence="1">SnoaL-like domain-containing protein</fullName>
    </recommendedName>
</protein>
<evidence type="ECO:0000313" key="3">
    <source>
        <dbReference type="Proteomes" id="UP000193450"/>
    </source>
</evidence>
<dbReference type="InterPro" id="IPR037401">
    <property type="entry name" value="SnoaL-like"/>
</dbReference>
<dbReference type="Proteomes" id="UP000193450">
    <property type="component" value="Chromosome"/>
</dbReference>
<dbReference type="STRING" id="716816.BST96_18240"/>
<dbReference type="RefSeq" id="WP_085760065.1">
    <property type="nucleotide sequence ID" value="NZ_CP019343.1"/>
</dbReference>
<proteinExistence type="predicted"/>